<sequence>MGGRQRTRAAQPLHQAALGARGGDGDDGGTHGASLRQRGGETRTALPWGSAVARRRRDGASRPLRQKMKTGVPTGTFW</sequence>
<evidence type="ECO:0000313" key="3">
    <source>
        <dbReference type="Proteomes" id="UP001161325"/>
    </source>
</evidence>
<gene>
    <name evidence="2" type="ORF">rosag_06960</name>
</gene>
<accession>A0AA37QCH3</accession>
<protein>
    <submittedName>
        <fullName evidence="2">Uncharacterized protein</fullName>
    </submittedName>
</protein>
<keyword evidence="3" id="KW-1185">Reference proteome</keyword>
<feature type="region of interest" description="Disordered" evidence="1">
    <location>
        <begin position="1"/>
        <end position="78"/>
    </location>
</feature>
<evidence type="ECO:0000256" key="1">
    <source>
        <dbReference type="SAM" id="MobiDB-lite"/>
    </source>
</evidence>
<dbReference type="AlphaFoldDB" id="A0AA37QCH3"/>
<dbReference type="EMBL" id="BRXS01000001">
    <property type="protein sequence ID" value="GLC24183.1"/>
    <property type="molecule type" value="Genomic_DNA"/>
</dbReference>
<reference evidence="2" key="1">
    <citation type="submission" date="2022-08" db="EMBL/GenBank/DDBJ databases">
        <title>Draft genome sequencing of Roseisolibacter agri AW1220.</title>
        <authorList>
            <person name="Tobiishi Y."/>
            <person name="Tonouchi A."/>
        </authorList>
    </citation>
    <scope>NUCLEOTIDE SEQUENCE</scope>
    <source>
        <strain evidence="2">AW1220</strain>
    </source>
</reference>
<organism evidence="2 3">
    <name type="scientific">Roseisolibacter agri</name>
    <dbReference type="NCBI Taxonomy" id="2014610"/>
    <lineage>
        <taxon>Bacteria</taxon>
        <taxon>Pseudomonadati</taxon>
        <taxon>Gemmatimonadota</taxon>
        <taxon>Gemmatimonadia</taxon>
        <taxon>Gemmatimonadales</taxon>
        <taxon>Gemmatimonadaceae</taxon>
        <taxon>Roseisolibacter</taxon>
    </lineage>
</organism>
<name>A0AA37QCH3_9BACT</name>
<comment type="caution">
    <text evidence="2">The sequence shown here is derived from an EMBL/GenBank/DDBJ whole genome shotgun (WGS) entry which is preliminary data.</text>
</comment>
<evidence type="ECO:0000313" key="2">
    <source>
        <dbReference type="EMBL" id="GLC24183.1"/>
    </source>
</evidence>
<dbReference type="Proteomes" id="UP001161325">
    <property type="component" value="Unassembled WGS sequence"/>
</dbReference>
<proteinExistence type="predicted"/>